<gene>
    <name evidence="2" type="ORF">F1720_12225</name>
</gene>
<dbReference type="EMBL" id="VUOL01000006">
    <property type="protein sequence ID" value="KAA2230019.1"/>
    <property type="molecule type" value="Genomic_DNA"/>
</dbReference>
<evidence type="ECO:0000256" key="1">
    <source>
        <dbReference type="SAM" id="MobiDB-lite"/>
    </source>
</evidence>
<feature type="compositionally biased region" description="Polar residues" evidence="1">
    <location>
        <begin position="20"/>
        <end position="31"/>
    </location>
</feature>
<evidence type="ECO:0000313" key="2">
    <source>
        <dbReference type="EMBL" id="KAA2230019.1"/>
    </source>
</evidence>
<feature type="region of interest" description="Disordered" evidence="1">
    <location>
        <begin position="20"/>
        <end position="78"/>
    </location>
</feature>
<reference evidence="2 3" key="1">
    <citation type="submission" date="2019-09" db="EMBL/GenBank/DDBJ databases">
        <title>Draft genome sequence of Pseudomonas brenneri CCUG 51514(T).</title>
        <authorList>
            <person name="Tunovic T."/>
            <person name="Pineiro-Iglesias B."/>
            <person name="Unosson C."/>
            <person name="Inganas E."/>
            <person name="Ohlen M."/>
            <person name="Cardew S."/>
            <person name="Jensie-Markopoulos S."/>
            <person name="Salva-Serra F."/>
            <person name="Jaen-Luchoro D."/>
            <person name="Svensson-Stadler L."/>
            <person name="Chun J."/>
            <person name="Moore E."/>
        </authorList>
    </citation>
    <scope>NUCLEOTIDE SEQUENCE [LARGE SCALE GENOMIC DNA]</scope>
    <source>
        <strain evidence="2 3">CCUG 51514</strain>
    </source>
</reference>
<sequence length="78" mass="8381">MASLFIRALAQLWAAATSGASNVRPVNQRASGQAMAKHEQMFQRAPALPRKPTQPGLRPPSHIAKGRDASVQMTRCSA</sequence>
<comment type="caution">
    <text evidence="2">The sequence shown here is derived from an EMBL/GenBank/DDBJ whole genome shotgun (WGS) entry which is preliminary data.</text>
</comment>
<accession>A0A5B2UVP7</accession>
<dbReference type="Proteomes" id="UP000325296">
    <property type="component" value="Unassembled WGS sequence"/>
</dbReference>
<organism evidence="2 3">
    <name type="scientific">Pseudomonas brenneri</name>
    <dbReference type="NCBI Taxonomy" id="129817"/>
    <lineage>
        <taxon>Bacteria</taxon>
        <taxon>Pseudomonadati</taxon>
        <taxon>Pseudomonadota</taxon>
        <taxon>Gammaproteobacteria</taxon>
        <taxon>Pseudomonadales</taxon>
        <taxon>Pseudomonadaceae</taxon>
        <taxon>Pseudomonas</taxon>
    </lineage>
</organism>
<evidence type="ECO:0000313" key="3">
    <source>
        <dbReference type="Proteomes" id="UP000325296"/>
    </source>
</evidence>
<dbReference type="AlphaFoldDB" id="A0A5B2UVP7"/>
<proteinExistence type="predicted"/>
<protein>
    <submittedName>
        <fullName evidence="2">Uncharacterized protein</fullName>
    </submittedName>
</protein>
<name>A0A5B2UVP7_9PSED</name>